<dbReference type="PATRIC" id="fig|889306.3.peg.3703"/>
<dbReference type="NCBIfam" id="NF005996">
    <property type="entry name" value="PRK08123.1"/>
    <property type="match status" value="1"/>
</dbReference>
<evidence type="ECO:0000256" key="3">
    <source>
        <dbReference type="ARBA" id="ARBA00013085"/>
    </source>
</evidence>
<dbReference type="NCBIfam" id="TIGR01856">
    <property type="entry name" value="hisJ_fam"/>
    <property type="match status" value="1"/>
</dbReference>
<sequence length="264" mass="30175">MKRDGHIHTPYCPHGSKDTFEQYIEKAIALGYEEITFTEHAPLPEGFIDPTPDQDSGMELGHLEQYLYDLQKVKKIYENELVIKIGLEVDFIEGYENETAKFLNQYGPALDDAILSVHFLLHKGEYECIDFSHEVFSRMAARYGTVDHVHSHYYQTVLKSITSDLGKEKPERIGHITLARKFQKRYPWTLSHEEEIDAILRAINERGYELDYNGAGSVKPDCGEVYPPEDIAKKAQFLGIPLIYGSDAHQAKDLAQGHSQLIFL</sequence>
<dbReference type="Gene3D" id="3.20.20.140">
    <property type="entry name" value="Metal-dependent hydrolases"/>
    <property type="match status" value="1"/>
</dbReference>
<dbReference type="GO" id="GO:0004401">
    <property type="term" value="F:histidinol-phosphatase activity"/>
    <property type="evidence" value="ECO:0007669"/>
    <property type="project" value="UniProtKB-UniRule"/>
</dbReference>
<evidence type="ECO:0000256" key="7">
    <source>
        <dbReference type="ARBA" id="ARBA00049158"/>
    </source>
</evidence>
<feature type="domain" description="PHP" evidence="9">
    <location>
        <begin position="4"/>
        <end position="213"/>
    </location>
</feature>
<name>A0A0C2RQ26_9BACL</name>
<keyword evidence="4 8" id="KW-0028">Amino-acid biosynthesis</keyword>
<accession>A0A0C2RQ26</accession>
<dbReference type="GO" id="GO:0000105">
    <property type="term" value="P:L-histidine biosynthetic process"/>
    <property type="evidence" value="ECO:0007669"/>
    <property type="project" value="UniProtKB-UniRule"/>
</dbReference>
<comment type="caution">
    <text evidence="10">The sequence shown here is derived from an EMBL/GenBank/DDBJ whole genome shotgun (WGS) entry which is preliminary data.</text>
</comment>
<comment type="pathway">
    <text evidence="1 8">Amino-acid biosynthesis; L-histidine biosynthesis; L-histidine from 5-phospho-alpha-D-ribose 1-diphosphate: step 8/9.</text>
</comment>
<dbReference type="InterPro" id="IPR016195">
    <property type="entry name" value="Pol/histidinol_Pase-like"/>
</dbReference>
<comment type="similarity">
    <text evidence="2 8">Belongs to the PHP hydrolase family. HisK subfamily.</text>
</comment>
<dbReference type="OrthoDB" id="9775255at2"/>
<reference evidence="10 11" key="1">
    <citation type="submission" date="2015-01" db="EMBL/GenBank/DDBJ databases">
        <title>Genome sequencing of Jeotgalibacillus soli.</title>
        <authorList>
            <person name="Goh K.M."/>
            <person name="Chan K.-G."/>
            <person name="Yaakop A.S."/>
            <person name="Ee R."/>
            <person name="Gan H.M."/>
            <person name="Chan C.S."/>
        </authorList>
    </citation>
    <scope>NUCLEOTIDE SEQUENCE [LARGE SCALE GENOMIC DNA]</scope>
    <source>
        <strain evidence="10 11">P9</strain>
    </source>
</reference>
<comment type="catalytic activity">
    <reaction evidence="7 8">
        <text>L-histidinol phosphate + H2O = L-histidinol + phosphate</text>
        <dbReference type="Rhea" id="RHEA:14465"/>
        <dbReference type="ChEBI" id="CHEBI:15377"/>
        <dbReference type="ChEBI" id="CHEBI:43474"/>
        <dbReference type="ChEBI" id="CHEBI:57699"/>
        <dbReference type="ChEBI" id="CHEBI:57980"/>
        <dbReference type="EC" id="3.1.3.15"/>
    </reaction>
</comment>
<dbReference type="EC" id="3.1.3.15" evidence="3 8"/>
<dbReference type="Proteomes" id="UP000031938">
    <property type="component" value="Unassembled WGS sequence"/>
</dbReference>
<dbReference type="UniPathway" id="UPA00031">
    <property type="reaction ID" value="UER00013"/>
</dbReference>
<evidence type="ECO:0000259" key="9">
    <source>
        <dbReference type="Pfam" id="PF02811"/>
    </source>
</evidence>
<evidence type="ECO:0000256" key="2">
    <source>
        <dbReference type="ARBA" id="ARBA00009152"/>
    </source>
</evidence>
<evidence type="ECO:0000256" key="6">
    <source>
        <dbReference type="ARBA" id="ARBA00023102"/>
    </source>
</evidence>
<evidence type="ECO:0000256" key="5">
    <source>
        <dbReference type="ARBA" id="ARBA00022801"/>
    </source>
</evidence>
<dbReference type="GO" id="GO:0005737">
    <property type="term" value="C:cytoplasm"/>
    <property type="evidence" value="ECO:0007669"/>
    <property type="project" value="TreeGrafter"/>
</dbReference>
<dbReference type="STRING" id="889306.KP78_36880"/>
<evidence type="ECO:0000256" key="4">
    <source>
        <dbReference type="ARBA" id="ARBA00022605"/>
    </source>
</evidence>
<evidence type="ECO:0000313" key="11">
    <source>
        <dbReference type="Proteomes" id="UP000031938"/>
    </source>
</evidence>
<evidence type="ECO:0000313" key="10">
    <source>
        <dbReference type="EMBL" id="KIL43864.1"/>
    </source>
</evidence>
<dbReference type="AlphaFoldDB" id="A0A0C2RQ26"/>
<evidence type="ECO:0000256" key="8">
    <source>
        <dbReference type="RuleBase" id="RU366003"/>
    </source>
</evidence>
<dbReference type="InterPro" id="IPR004013">
    <property type="entry name" value="PHP_dom"/>
</dbReference>
<evidence type="ECO:0000256" key="1">
    <source>
        <dbReference type="ARBA" id="ARBA00004970"/>
    </source>
</evidence>
<keyword evidence="5 8" id="KW-0378">Hydrolase</keyword>
<gene>
    <name evidence="10" type="ORF">KP78_36880</name>
</gene>
<dbReference type="SUPFAM" id="SSF89550">
    <property type="entry name" value="PHP domain-like"/>
    <property type="match status" value="1"/>
</dbReference>
<dbReference type="PANTHER" id="PTHR21039:SF0">
    <property type="entry name" value="HISTIDINOL-PHOSPHATASE"/>
    <property type="match status" value="1"/>
</dbReference>
<dbReference type="RefSeq" id="WP_041090800.1">
    <property type="nucleotide sequence ID" value="NZ_JXRP01000020.1"/>
</dbReference>
<dbReference type="CDD" id="cd12110">
    <property type="entry name" value="PHP_HisPPase_Hisj_like"/>
    <property type="match status" value="1"/>
</dbReference>
<organism evidence="10 11">
    <name type="scientific">Jeotgalibacillus soli</name>
    <dbReference type="NCBI Taxonomy" id="889306"/>
    <lineage>
        <taxon>Bacteria</taxon>
        <taxon>Bacillati</taxon>
        <taxon>Bacillota</taxon>
        <taxon>Bacilli</taxon>
        <taxon>Bacillales</taxon>
        <taxon>Caryophanaceae</taxon>
        <taxon>Jeotgalibacillus</taxon>
    </lineage>
</organism>
<dbReference type="PANTHER" id="PTHR21039">
    <property type="entry name" value="HISTIDINOL PHOSPHATASE-RELATED"/>
    <property type="match status" value="1"/>
</dbReference>
<proteinExistence type="inferred from homology"/>
<keyword evidence="6 8" id="KW-0368">Histidine biosynthesis</keyword>
<dbReference type="Pfam" id="PF02811">
    <property type="entry name" value="PHP"/>
    <property type="match status" value="1"/>
</dbReference>
<keyword evidence="11" id="KW-1185">Reference proteome</keyword>
<protein>
    <recommendedName>
        <fullName evidence="3 8">Histidinol-phosphatase</fullName>
        <shortName evidence="8">HolPase</shortName>
        <ecNumber evidence="3 8">3.1.3.15</ecNumber>
    </recommendedName>
</protein>
<dbReference type="InterPro" id="IPR010140">
    <property type="entry name" value="Histidinol_P_phosphatase_HisJ"/>
</dbReference>
<dbReference type="EMBL" id="JXRP01000020">
    <property type="protein sequence ID" value="KIL43864.1"/>
    <property type="molecule type" value="Genomic_DNA"/>
</dbReference>